<accession>A0AA87MU22</accession>
<name>A0AA87MU22_9LEPT</name>
<proteinExistence type="predicted"/>
<sequence length="42" mass="4828">MIYKILSLEKEGVSTFFQEGTKRSVQFRIQTALEIAVDSHLI</sequence>
<gene>
    <name evidence="1" type="ORF">LEP1GSC125_0918</name>
</gene>
<protein>
    <submittedName>
        <fullName evidence="1">Uncharacterized protein</fullName>
    </submittedName>
</protein>
<evidence type="ECO:0000313" key="1">
    <source>
        <dbReference type="EMBL" id="EKS02072.1"/>
    </source>
</evidence>
<comment type="caution">
    <text evidence="1">The sequence shown here is derived from an EMBL/GenBank/DDBJ whole genome shotgun (WGS) entry which is preliminary data.</text>
</comment>
<reference evidence="1 2" key="1">
    <citation type="journal article" date="2014" name="Int. J. Syst. Evol. Microbiol.">
        <title>Leptospira mayottensis sp. nov., a pathogenic species of the genus Leptospira isolated from humans.</title>
        <authorList>
            <person name="Bourhy P."/>
            <person name="Collet L."/>
            <person name="Brisse S."/>
            <person name="Picardeau M."/>
        </authorList>
    </citation>
    <scope>NUCLEOTIDE SEQUENCE [LARGE SCALE GENOMIC DNA]</scope>
    <source>
        <strain evidence="1 2">200901122</strain>
    </source>
</reference>
<dbReference type="Proteomes" id="UP000001343">
    <property type="component" value="Unassembled WGS sequence"/>
</dbReference>
<evidence type="ECO:0000313" key="2">
    <source>
        <dbReference type="Proteomes" id="UP000001343"/>
    </source>
</evidence>
<organism evidence="1 2">
    <name type="scientific">Leptospira mayottensis 200901122</name>
    <dbReference type="NCBI Taxonomy" id="1193010"/>
    <lineage>
        <taxon>Bacteria</taxon>
        <taxon>Pseudomonadati</taxon>
        <taxon>Spirochaetota</taxon>
        <taxon>Spirochaetia</taxon>
        <taxon>Leptospirales</taxon>
        <taxon>Leptospiraceae</taxon>
        <taxon>Leptospira</taxon>
    </lineage>
</organism>
<dbReference type="AlphaFoldDB" id="A0AA87MU22"/>
<dbReference type="EMBL" id="AKWM02000002">
    <property type="protein sequence ID" value="EKS02072.1"/>
    <property type="molecule type" value="Genomic_DNA"/>
</dbReference>